<gene>
    <name evidence="1" type="ORF">AIN02nite_29150</name>
</gene>
<accession>A0A6N3T9D0</accession>
<name>A0A6N3T9D0_9PROT</name>
<evidence type="ECO:0000313" key="1">
    <source>
        <dbReference type="EMBL" id="GEN04890.1"/>
    </source>
</evidence>
<dbReference type="EMBL" id="BJXQ01000037">
    <property type="protein sequence ID" value="GEN04890.1"/>
    <property type="molecule type" value="Genomic_DNA"/>
</dbReference>
<dbReference type="AlphaFoldDB" id="A0A6N3T9D0"/>
<sequence>MSLRQRTRVFGYEATPAPADGRDSKAKNQFTDISLFCGYESIGRGKGAKSIISTPECSRQTIGKCVFRTGQKGKIIQIQWWG</sequence>
<evidence type="ECO:0000313" key="2">
    <source>
        <dbReference type="Proteomes" id="UP000321104"/>
    </source>
</evidence>
<dbReference type="Proteomes" id="UP000321104">
    <property type="component" value="Unassembled WGS sequence"/>
</dbReference>
<comment type="caution">
    <text evidence="1">The sequence shown here is derived from an EMBL/GenBank/DDBJ whole genome shotgun (WGS) entry which is preliminary data.</text>
</comment>
<reference evidence="1 2" key="1">
    <citation type="submission" date="2019-07" db="EMBL/GenBank/DDBJ databases">
        <title>Whole genome shotgun sequence of Acetobacter indonesiensis NBRC 16471.</title>
        <authorList>
            <person name="Hosoyama A."/>
            <person name="Uohara A."/>
            <person name="Ohji S."/>
            <person name="Ichikawa N."/>
        </authorList>
    </citation>
    <scope>NUCLEOTIDE SEQUENCE [LARGE SCALE GENOMIC DNA]</scope>
    <source>
        <strain evidence="1 2">NBRC 16471</strain>
    </source>
</reference>
<protein>
    <submittedName>
        <fullName evidence="1">Uncharacterized protein</fullName>
    </submittedName>
</protein>
<organism evidence="1 2">
    <name type="scientific">Acetobacter indonesiensis</name>
    <dbReference type="NCBI Taxonomy" id="104101"/>
    <lineage>
        <taxon>Bacteria</taxon>
        <taxon>Pseudomonadati</taxon>
        <taxon>Pseudomonadota</taxon>
        <taxon>Alphaproteobacteria</taxon>
        <taxon>Acetobacterales</taxon>
        <taxon>Acetobacteraceae</taxon>
        <taxon>Acetobacter</taxon>
    </lineage>
</organism>
<proteinExistence type="predicted"/>